<name>A0AB33XGD9_HELPX</name>
<dbReference type="EMBL" id="AKON01000006">
    <property type="protein sequence ID" value="EJB63127.1"/>
    <property type="molecule type" value="Genomic_DNA"/>
</dbReference>
<dbReference type="EMBL" id="AKON01000018">
    <property type="protein sequence ID" value="EJB60189.1"/>
    <property type="molecule type" value="Genomic_DNA"/>
</dbReference>
<dbReference type="AlphaFoldDB" id="A0AB33XGD9"/>
<evidence type="ECO:0008006" key="6">
    <source>
        <dbReference type="Google" id="ProtNLM"/>
    </source>
</evidence>
<evidence type="ECO:0000313" key="5">
    <source>
        <dbReference type="Proteomes" id="UP000005514"/>
    </source>
</evidence>
<evidence type="ECO:0000313" key="4">
    <source>
        <dbReference type="EMBL" id="EJB63127.1"/>
    </source>
</evidence>
<evidence type="ECO:0000313" key="2">
    <source>
        <dbReference type="EMBL" id="EJB60573.1"/>
    </source>
</evidence>
<dbReference type="EMBL" id="AKON01000011">
    <property type="protein sequence ID" value="EJB62203.1"/>
    <property type="molecule type" value="Genomic_DNA"/>
</dbReference>
<dbReference type="Proteomes" id="UP000005514">
    <property type="component" value="Unassembled WGS sequence"/>
</dbReference>
<dbReference type="EMBL" id="AKON01000016">
    <property type="protein sequence ID" value="EJB60573.1"/>
    <property type="molecule type" value="Genomic_DNA"/>
</dbReference>
<sequence length="40" mass="4724">MMRLILKLYSLPIPNHFKIISNNFYPSLSNSKILFKLSKL</sequence>
<gene>
    <name evidence="4" type="ORF">HPHPH42_0848</name>
    <name evidence="3" type="ORF">HPHPH42_1233</name>
    <name evidence="2" type="ORF">HPHPH42_1576</name>
    <name evidence="1" type="ORF">HPHPH42_1753</name>
</gene>
<proteinExistence type="predicted"/>
<evidence type="ECO:0000313" key="1">
    <source>
        <dbReference type="EMBL" id="EJB60189.1"/>
    </source>
</evidence>
<evidence type="ECO:0000313" key="3">
    <source>
        <dbReference type="EMBL" id="EJB62203.1"/>
    </source>
</evidence>
<reference evidence="3 5" key="1">
    <citation type="submission" date="2012-04" db="EMBL/GenBank/DDBJ databases">
        <title>Genome sequence of Helicobacter pylori Hp H-42.</title>
        <authorList>
            <person name="Blanchard T.G."/>
            <person name="Czinn S.J."/>
            <person name="McCracken C."/>
            <person name="Abolude K."/>
            <person name="Maroo A."/>
            <person name="Santana-Cruz I."/>
            <person name="Tallon L.J."/>
            <person name="Ficke F.W.F."/>
        </authorList>
    </citation>
    <scope>NUCLEOTIDE SEQUENCE [LARGE SCALE GENOMIC DNA]</scope>
    <source>
        <strain evidence="3 5">Hp H-42</strain>
    </source>
</reference>
<organism evidence="3 5">
    <name type="scientific">Helicobacter pylori Hp H-42</name>
    <dbReference type="NCBI Taxonomy" id="992047"/>
    <lineage>
        <taxon>Bacteria</taxon>
        <taxon>Pseudomonadati</taxon>
        <taxon>Campylobacterota</taxon>
        <taxon>Epsilonproteobacteria</taxon>
        <taxon>Campylobacterales</taxon>
        <taxon>Helicobacteraceae</taxon>
        <taxon>Helicobacter</taxon>
    </lineage>
</organism>
<protein>
    <recommendedName>
        <fullName evidence="6">Orotate phosphoribosyltransferase</fullName>
    </recommendedName>
</protein>
<accession>A0AB33XGD9</accession>
<comment type="caution">
    <text evidence="3">The sequence shown here is derived from an EMBL/GenBank/DDBJ whole genome shotgun (WGS) entry which is preliminary data.</text>
</comment>